<dbReference type="InterPro" id="IPR011006">
    <property type="entry name" value="CheY-like_superfamily"/>
</dbReference>
<dbReference type="InterPro" id="IPR003018">
    <property type="entry name" value="GAF"/>
</dbReference>
<dbReference type="Gene3D" id="3.40.50.2300">
    <property type="match status" value="1"/>
</dbReference>
<feature type="domain" description="PAS" evidence="5">
    <location>
        <begin position="348"/>
        <end position="389"/>
    </location>
</feature>
<evidence type="ECO:0000259" key="4">
    <source>
        <dbReference type="PROSITE" id="PS50110"/>
    </source>
</evidence>
<dbReference type="PROSITE" id="PS50887">
    <property type="entry name" value="GGDEF"/>
    <property type="match status" value="1"/>
</dbReference>
<dbReference type="SUPFAM" id="SSF55781">
    <property type="entry name" value="GAF domain-like"/>
    <property type="match status" value="1"/>
</dbReference>
<dbReference type="CDD" id="cd01948">
    <property type="entry name" value="EAL"/>
    <property type="match status" value="1"/>
</dbReference>
<gene>
    <name evidence="9" type="ORF">NX778_21565</name>
</gene>
<reference evidence="9 10" key="1">
    <citation type="submission" date="2022-08" db="EMBL/GenBank/DDBJ databases">
        <title>Reclassification of Massilia species as members of the genera Telluria, Duganella, Pseudoduganella, Mokoshia gen. nov. and Zemynaea gen. nov. using orthogonal and non-orthogonal genome-based approaches.</title>
        <authorList>
            <person name="Bowman J.P."/>
        </authorList>
    </citation>
    <scope>NUCLEOTIDE SEQUENCE [LARGE SCALE GENOMIC DNA]</scope>
    <source>
        <strain evidence="9 10">JCM 31606</strain>
    </source>
</reference>
<dbReference type="InterPro" id="IPR035919">
    <property type="entry name" value="EAL_sf"/>
</dbReference>
<dbReference type="PROSITE" id="PS50110">
    <property type="entry name" value="RESPONSE_REGULATORY"/>
    <property type="match status" value="1"/>
</dbReference>
<evidence type="ECO:0000313" key="9">
    <source>
        <dbReference type="EMBL" id="MCS0660667.1"/>
    </source>
</evidence>
<dbReference type="InterPro" id="IPR000700">
    <property type="entry name" value="PAS-assoc_C"/>
</dbReference>
<evidence type="ECO:0000256" key="2">
    <source>
        <dbReference type="ARBA" id="ARBA00022777"/>
    </source>
</evidence>
<evidence type="ECO:0000256" key="3">
    <source>
        <dbReference type="PROSITE-ProRule" id="PRU00169"/>
    </source>
</evidence>
<comment type="caution">
    <text evidence="9">The sequence shown here is derived from an EMBL/GenBank/DDBJ whole genome shotgun (WGS) entry which is preliminary data.</text>
</comment>
<dbReference type="SUPFAM" id="SSF55073">
    <property type="entry name" value="Nucleotide cyclase"/>
    <property type="match status" value="1"/>
</dbReference>
<dbReference type="CDD" id="cd01949">
    <property type="entry name" value="GGDEF"/>
    <property type="match status" value="1"/>
</dbReference>
<proteinExistence type="predicted"/>
<dbReference type="SMART" id="SM00065">
    <property type="entry name" value="GAF"/>
    <property type="match status" value="1"/>
</dbReference>
<dbReference type="Gene3D" id="3.30.450.40">
    <property type="match status" value="1"/>
</dbReference>
<dbReference type="InterPro" id="IPR035965">
    <property type="entry name" value="PAS-like_dom_sf"/>
</dbReference>
<evidence type="ECO:0000259" key="6">
    <source>
        <dbReference type="PROSITE" id="PS50113"/>
    </source>
</evidence>
<dbReference type="PANTHER" id="PTHR44757:SF2">
    <property type="entry name" value="BIOFILM ARCHITECTURE MAINTENANCE PROTEIN MBAA"/>
    <property type="match status" value="1"/>
</dbReference>
<dbReference type="Pfam" id="PF00072">
    <property type="entry name" value="Response_reg"/>
    <property type="match status" value="1"/>
</dbReference>
<dbReference type="Gene3D" id="3.20.20.450">
    <property type="entry name" value="EAL domain"/>
    <property type="match status" value="1"/>
</dbReference>
<dbReference type="Proteomes" id="UP001204621">
    <property type="component" value="Unassembled WGS sequence"/>
</dbReference>
<sequence length="902" mass="97591">MATILVVDDRPSNREYLLALLAFASHDTLQASDGAEALALARQARPCLVITDILLPKMDGCEFVRQLRADPELAAIPVIFYSAVYSHEESSAIARSCGVCTVLPKPAGPKAVFDAVNAELGLVDAAATPSLDAPPFPPTLAPLMPPAGDGPATAFERQLRALEALCLKLAAARHPEALVDIFCDAAAGLLAADQLAVCLLSPDQSDVRHLGTRGMDADLVRGAALDREHLPGALSHATSATRLDDGAADRALPASHPRSGAFLGLPVCDMHHRLGWMYASRQPGAAPFSRDEERVAVMITAHLAVAYENLNLNQLVQRHAVQLQLEASARARADAALREREHRLVLARQVFDSTAESVMMTDADVNIIAANPSFERITGYSEAEVMGQNPRLLRSGRHDTGYFERMWSDLRATGQWRGEIWNRRKNGDVYPERISISAVHGADGEVTAYVSVSTDLSALKAAHHQLDYLSQHDPLTGLANRAQLFERVEAALATAAQRGDQLALLMLNVDRLQRINDSLGHIAGDEVLREIARRTATLAGRGDTVARLGSDEFLLLRASCEDTEEVIRCARHLIDAVSQPMRIAGHDVVLTASVGIALYPRDGASSGELLKAADAALSHMKESGRDGFRFFKGEMNAQALRILSMETALRRALDQGELALHYQPQVSCHDGAIIGMEALLRWNSPRLGSVPPCDFIPMAEDTGLIVPLGSWVIREACRQTRIWQDAGLPKARVAVNVSAHQFRTGNLGAVVRAALDEFRLDASCLELELTESVVMADSFAAQEQLSELRAIGVTVSLDDFGTGYSSLGYLSRFSLDKLKIDQSFVRDITVSQRSAAIAQATVALAHGLSLSVVAEGVETAEQHEFLQSMGCTALQGYLYSRPVPAEEMARLLAKRHLLHNSA</sequence>
<evidence type="ECO:0000259" key="8">
    <source>
        <dbReference type="PROSITE" id="PS50887"/>
    </source>
</evidence>
<dbReference type="EMBL" id="JANUGU010000009">
    <property type="protein sequence ID" value="MCS0660667.1"/>
    <property type="molecule type" value="Genomic_DNA"/>
</dbReference>
<keyword evidence="10" id="KW-1185">Reference proteome</keyword>
<dbReference type="SMART" id="SM00091">
    <property type="entry name" value="PAS"/>
    <property type="match status" value="1"/>
</dbReference>
<dbReference type="InterPro" id="IPR043128">
    <property type="entry name" value="Rev_trsase/Diguanyl_cyclase"/>
</dbReference>
<accession>A0ABT2D366</accession>
<dbReference type="PANTHER" id="PTHR44757">
    <property type="entry name" value="DIGUANYLATE CYCLASE DGCP"/>
    <property type="match status" value="1"/>
</dbReference>
<feature type="domain" description="PAC" evidence="6">
    <location>
        <begin position="416"/>
        <end position="468"/>
    </location>
</feature>
<dbReference type="Pfam" id="PF00990">
    <property type="entry name" value="GGDEF"/>
    <property type="match status" value="1"/>
</dbReference>
<dbReference type="NCBIfam" id="TIGR00229">
    <property type="entry name" value="sensory_box"/>
    <property type="match status" value="1"/>
</dbReference>
<dbReference type="InterPro" id="IPR001610">
    <property type="entry name" value="PAC"/>
</dbReference>
<feature type="domain" description="Response regulatory" evidence="4">
    <location>
        <begin position="3"/>
        <end position="120"/>
    </location>
</feature>
<dbReference type="SMART" id="SM00448">
    <property type="entry name" value="REC"/>
    <property type="match status" value="1"/>
</dbReference>
<dbReference type="Gene3D" id="3.30.450.20">
    <property type="entry name" value="PAS domain"/>
    <property type="match status" value="1"/>
</dbReference>
<dbReference type="SUPFAM" id="SSF52172">
    <property type="entry name" value="CheY-like"/>
    <property type="match status" value="1"/>
</dbReference>
<feature type="domain" description="EAL" evidence="7">
    <location>
        <begin position="642"/>
        <end position="896"/>
    </location>
</feature>
<dbReference type="PROSITE" id="PS50113">
    <property type="entry name" value="PAC"/>
    <property type="match status" value="1"/>
</dbReference>
<protein>
    <submittedName>
        <fullName evidence="9">EAL domain-containing protein</fullName>
    </submittedName>
</protein>
<dbReference type="SUPFAM" id="SSF141868">
    <property type="entry name" value="EAL domain-like"/>
    <property type="match status" value="1"/>
</dbReference>
<dbReference type="SUPFAM" id="SSF55785">
    <property type="entry name" value="PYP-like sensor domain (PAS domain)"/>
    <property type="match status" value="1"/>
</dbReference>
<dbReference type="InterPro" id="IPR001789">
    <property type="entry name" value="Sig_transdc_resp-reg_receiver"/>
</dbReference>
<evidence type="ECO:0000256" key="1">
    <source>
        <dbReference type="ARBA" id="ARBA00022679"/>
    </source>
</evidence>
<keyword evidence="3" id="KW-0597">Phosphoprotein</keyword>
<dbReference type="PROSITE" id="PS50112">
    <property type="entry name" value="PAS"/>
    <property type="match status" value="1"/>
</dbReference>
<name>A0ABT2D366_9BURK</name>
<evidence type="ECO:0000313" key="10">
    <source>
        <dbReference type="Proteomes" id="UP001204621"/>
    </source>
</evidence>
<dbReference type="InterPro" id="IPR001633">
    <property type="entry name" value="EAL_dom"/>
</dbReference>
<dbReference type="SMART" id="SM00052">
    <property type="entry name" value="EAL"/>
    <property type="match status" value="1"/>
</dbReference>
<dbReference type="Pfam" id="PF13426">
    <property type="entry name" value="PAS_9"/>
    <property type="match status" value="1"/>
</dbReference>
<organism evidence="9 10">
    <name type="scientific">Massilia terrae</name>
    <dbReference type="NCBI Taxonomy" id="1811224"/>
    <lineage>
        <taxon>Bacteria</taxon>
        <taxon>Pseudomonadati</taxon>
        <taxon>Pseudomonadota</taxon>
        <taxon>Betaproteobacteria</taxon>
        <taxon>Burkholderiales</taxon>
        <taxon>Oxalobacteraceae</taxon>
        <taxon>Telluria group</taxon>
        <taxon>Massilia</taxon>
    </lineage>
</organism>
<dbReference type="SMART" id="SM00267">
    <property type="entry name" value="GGDEF"/>
    <property type="match status" value="1"/>
</dbReference>
<dbReference type="RefSeq" id="WP_258813860.1">
    <property type="nucleotide sequence ID" value="NZ_JANUGU010000009.1"/>
</dbReference>
<dbReference type="SMART" id="SM00086">
    <property type="entry name" value="PAC"/>
    <property type="match status" value="1"/>
</dbReference>
<evidence type="ECO:0000259" key="5">
    <source>
        <dbReference type="PROSITE" id="PS50112"/>
    </source>
</evidence>
<dbReference type="InterPro" id="IPR029016">
    <property type="entry name" value="GAF-like_dom_sf"/>
</dbReference>
<dbReference type="PROSITE" id="PS50883">
    <property type="entry name" value="EAL"/>
    <property type="match status" value="1"/>
</dbReference>
<dbReference type="InterPro" id="IPR000160">
    <property type="entry name" value="GGDEF_dom"/>
</dbReference>
<dbReference type="CDD" id="cd00130">
    <property type="entry name" value="PAS"/>
    <property type="match status" value="1"/>
</dbReference>
<dbReference type="Gene3D" id="3.30.70.270">
    <property type="match status" value="1"/>
</dbReference>
<evidence type="ECO:0000259" key="7">
    <source>
        <dbReference type="PROSITE" id="PS50883"/>
    </source>
</evidence>
<dbReference type="NCBIfam" id="TIGR00254">
    <property type="entry name" value="GGDEF"/>
    <property type="match status" value="1"/>
</dbReference>
<dbReference type="InterPro" id="IPR029787">
    <property type="entry name" value="Nucleotide_cyclase"/>
</dbReference>
<feature type="domain" description="GGDEF" evidence="8">
    <location>
        <begin position="500"/>
        <end position="633"/>
    </location>
</feature>
<keyword evidence="1" id="KW-0808">Transferase</keyword>
<feature type="modified residue" description="4-aspartylphosphate" evidence="3">
    <location>
        <position position="52"/>
    </location>
</feature>
<dbReference type="InterPro" id="IPR000014">
    <property type="entry name" value="PAS"/>
</dbReference>
<keyword evidence="2" id="KW-0418">Kinase</keyword>
<dbReference type="InterPro" id="IPR052155">
    <property type="entry name" value="Biofilm_reg_signaling"/>
</dbReference>
<dbReference type="Pfam" id="PF00563">
    <property type="entry name" value="EAL"/>
    <property type="match status" value="1"/>
</dbReference>